<feature type="region of interest" description="Disordered" evidence="1">
    <location>
        <begin position="1"/>
        <end position="79"/>
    </location>
</feature>
<comment type="caution">
    <text evidence="2">The sequence shown here is derived from an EMBL/GenBank/DDBJ whole genome shotgun (WGS) entry which is preliminary data.</text>
</comment>
<sequence length="445" mass="49629">MKSGLDDEGLMVMTIIDDSSTDDLSSQNPAPESSPPVLTPVSSHAHETFPASTTSPQLKVDTEENTLVPKEESANASISEAPKAERVENVFDGFDGPKVRKYLLTEDHNFVILNNDKPRGRLSKYLVSKDVLSVSSPVLRSLIKPSTRNQTTQAQKQGCENINAPPTAIMRADNILQLEHDTHSLYRILSIIHFCSTVDKLHKLGFKDWKDLTVLAETYQWTQALQPWKSIWITNHGALFLMPGYEDWLYLSKVYGSDYQVDVLITTLSLYCRFDGKQISRYDNITGFVEVLNTKLWPEERKARILSLRESKVKHMLSCLAALELMLGSQGDSELGRQLCDSGNSNACRALAYGSLLQSINAGKLGSRLVSGSEGLEARWEESVAELHLQIESLTFSTLGIVIKKHKCAIQGLKKSLSFCLTSFGLLDFQSRRDEMILRARASSL</sequence>
<dbReference type="Proteomes" id="UP000475325">
    <property type="component" value="Unassembled WGS sequence"/>
</dbReference>
<dbReference type="EMBL" id="WIQW01000062">
    <property type="protein sequence ID" value="KAF3090217.1"/>
    <property type="molecule type" value="Genomic_DNA"/>
</dbReference>
<feature type="compositionally biased region" description="Low complexity" evidence="1">
    <location>
        <begin position="14"/>
        <end position="26"/>
    </location>
</feature>
<protein>
    <recommendedName>
        <fullName evidence="4">BTB domain-containing protein</fullName>
    </recommendedName>
</protein>
<name>A0A7C8N646_ORBOL</name>
<proteinExistence type="predicted"/>
<evidence type="ECO:0000313" key="2">
    <source>
        <dbReference type="EMBL" id="KAF3090217.1"/>
    </source>
</evidence>
<organism evidence="2 3">
    <name type="scientific">Orbilia oligospora</name>
    <name type="common">Nematode-trapping fungus</name>
    <name type="synonym">Arthrobotrys oligospora</name>
    <dbReference type="NCBI Taxonomy" id="2813651"/>
    <lineage>
        <taxon>Eukaryota</taxon>
        <taxon>Fungi</taxon>
        <taxon>Dikarya</taxon>
        <taxon>Ascomycota</taxon>
        <taxon>Pezizomycotina</taxon>
        <taxon>Orbiliomycetes</taxon>
        <taxon>Orbiliales</taxon>
        <taxon>Orbiliaceae</taxon>
        <taxon>Orbilia</taxon>
    </lineage>
</organism>
<evidence type="ECO:0008006" key="4">
    <source>
        <dbReference type="Google" id="ProtNLM"/>
    </source>
</evidence>
<dbReference type="AlphaFoldDB" id="A0A7C8N646"/>
<evidence type="ECO:0000256" key="1">
    <source>
        <dbReference type="SAM" id="MobiDB-lite"/>
    </source>
</evidence>
<accession>A0A7C8N646</accession>
<evidence type="ECO:0000313" key="3">
    <source>
        <dbReference type="Proteomes" id="UP000475325"/>
    </source>
</evidence>
<gene>
    <name evidence="2" type="ORF">TWF102_009431</name>
</gene>
<reference evidence="2 3" key="1">
    <citation type="submission" date="2019-06" db="EMBL/GenBank/DDBJ databases">
        <authorList>
            <person name="Palmer J.M."/>
        </authorList>
    </citation>
    <scope>NUCLEOTIDE SEQUENCE [LARGE SCALE GENOMIC DNA]</scope>
    <source>
        <strain evidence="2 3">TWF102</strain>
    </source>
</reference>